<keyword evidence="2" id="KW-1185">Reference proteome</keyword>
<sequence length="168" mass="18967">MAMAISAVFASASEFVVWTRIYPYQNVYTVGLGIQTVAVALAVYLHKREQLGNRIASTVLLLFWLATVCLAVMRLRTEFTTGVLKSDPPAVIANVAFVLTSTVTLVLESQPKPQMLYELIDEDDEDYSGYTAYQSPEQRANIFERLTFTWMTLLLELGYRKPLQLEDT</sequence>
<organism evidence="1 2">
    <name type="scientific">Linderina macrospora</name>
    <dbReference type="NCBI Taxonomy" id="4868"/>
    <lineage>
        <taxon>Eukaryota</taxon>
        <taxon>Fungi</taxon>
        <taxon>Fungi incertae sedis</taxon>
        <taxon>Zoopagomycota</taxon>
        <taxon>Kickxellomycotina</taxon>
        <taxon>Kickxellomycetes</taxon>
        <taxon>Kickxellales</taxon>
        <taxon>Kickxellaceae</taxon>
        <taxon>Linderina</taxon>
    </lineage>
</organism>
<dbReference type="EMBL" id="JANBPW010000906">
    <property type="protein sequence ID" value="KAJ1947715.1"/>
    <property type="molecule type" value="Genomic_DNA"/>
</dbReference>
<proteinExistence type="predicted"/>
<comment type="caution">
    <text evidence="1">The sequence shown here is derived from an EMBL/GenBank/DDBJ whole genome shotgun (WGS) entry which is preliminary data.</text>
</comment>
<dbReference type="Proteomes" id="UP001150603">
    <property type="component" value="Unassembled WGS sequence"/>
</dbReference>
<gene>
    <name evidence="1" type="ORF">FBU59_001841</name>
</gene>
<reference evidence="1" key="1">
    <citation type="submission" date="2022-07" db="EMBL/GenBank/DDBJ databases">
        <title>Phylogenomic reconstructions and comparative analyses of Kickxellomycotina fungi.</title>
        <authorList>
            <person name="Reynolds N.K."/>
            <person name="Stajich J.E."/>
            <person name="Barry K."/>
            <person name="Grigoriev I.V."/>
            <person name="Crous P."/>
            <person name="Smith M.E."/>
        </authorList>
    </citation>
    <scope>NUCLEOTIDE SEQUENCE</scope>
    <source>
        <strain evidence="1">NRRL 5244</strain>
    </source>
</reference>
<evidence type="ECO:0000313" key="2">
    <source>
        <dbReference type="Proteomes" id="UP001150603"/>
    </source>
</evidence>
<protein>
    <submittedName>
        <fullName evidence="1">Uncharacterized protein</fullName>
    </submittedName>
</protein>
<evidence type="ECO:0000313" key="1">
    <source>
        <dbReference type="EMBL" id="KAJ1947715.1"/>
    </source>
</evidence>
<accession>A0ACC1JD32</accession>
<name>A0ACC1JD32_9FUNG</name>